<proteinExistence type="predicted"/>
<keyword evidence="1" id="KW-0732">Signal</keyword>
<feature type="signal peptide" evidence="1">
    <location>
        <begin position="1"/>
        <end position="26"/>
    </location>
</feature>
<protein>
    <submittedName>
        <fullName evidence="2">Uncharacterized protein</fullName>
    </submittedName>
</protein>
<name>A0AAN8I666_9EURO</name>
<feature type="chain" id="PRO_5042951556" evidence="1">
    <location>
        <begin position="27"/>
        <end position="277"/>
    </location>
</feature>
<evidence type="ECO:0000256" key="1">
    <source>
        <dbReference type="SAM" id="SignalP"/>
    </source>
</evidence>
<dbReference type="AlphaFoldDB" id="A0AAN8I666"/>
<evidence type="ECO:0000313" key="3">
    <source>
        <dbReference type="Proteomes" id="UP001316803"/>
    </source>
</evidence>
<dbReference type="Proteomes" id="UP001316803">
    <property type="component" value="Unassembled WGS sequence"/>
</dbReference>
<comment type="caution">
    <text evidence="2">The sequence shown here is derived from an EMBL/GenBank/DDBJ whole genome shotgun (WGS) entry which is preliminary data.</text>
</comment>
<reference evidence="2 3" key="1">
    <citation type="submission" date="2022-12" db="EMBL/GenBank/DDBJ databases">
        <title>Genomic features and morphological characterization of a novel Knufia sp. strain isolated from spacecraft assembly facility.</title>
        <authorList>
            <person name="Teixeira M."/>
            <person name="Chander A.M."/>
            <person name="Stajich J.E."/>
            <person name="Venkateswaran K."/>
        </authorList>
    </citation>
    <scope>NUCLEOTIDE SEQUENCE [LARGE SCALE GENOMIC DNA]</scope>
    <source>
        <strain evidence="2 3">FJI-L2-BK-P2</strain>
    </source>
</reference>
<evidence type="ECO:0000313" key="2">
    <source>
        <dbReference type="EMBL" id="KAK5956582.1"/>
    </source>
</evidence>
<organism evidence="2 3">
    <name type="scientific">Knufia fluminis</name>
    <dbReference type="NCBI Taxonomy" id="191047"/>
    <lineage>
        <taxon>Eukaryota</taxon>
        <taxon>Fungi</taxon>
        <taxon>Dikarya</taxon>
        <taxon>Ascomycota</taxon>
        <taxon>Pezizomycotina</taxon>
        <taxon>Eurotiomycetes</taxon>
        <taxon>Chaetothyriomycetidae</taxon>
        <taxon>Chaetothyriales</taxon>
        <taxon>Trichomeriaceae</taxon>
        <taxon>Knufia</taxon>
    </lineage>
</organism>
<dbReference type="EMBL" id="JAKLMC020000004">
    <property type="protein sequence ID" value="KAK5956582.1"/>
    <property type="molecule type" value="Genomic_DNA"/>
</dbReference>
<sequence length="277" mass="30483">MNSPRARWFAKTILVALSVLPLLVVSRDVDIHLGEAQRKAEKKELIASCQDANARSATDKWSNCWTYKYEPDKCTYLYNGDGEGARSTGDEGSFFLNSYKNVTCFLYSNGECDPKDGISDGFIDNGGRGYSLHNNWEAHAFKCLPQNSTESLDLSAIQNDDPIHYCGMRDGKQECHRFNYESVTAPIPLSSSHRNVAGRVRAEVINERAILCVAYGPEDCSGEGGPGMSHAVVLNGPNYWVQDAWEGDKDGKFNSIMCVPDLICTQTAIDAGSALCQ</sequence>
<gene>
    <name evidence="2" type="ORF">OHC33_002068</name>
</gene>
<keyword evidence="3" id="KW-1185">Reference proteome</keyword>
<accession>A0AAN8I666</accession>